<dbReference type="Gene3D" id="3.20.20.60">
    <property type="entry name" value="Phosphoenolpyruvate-binding domains"/>
    <property type="match status" value="1"/>
</dbReference>
<comment type="caution">
    <text evidence="5">The sequence shown here is derived from an EMBL/GenBank/DDBJ whole genome shotgun (WGS) entry which is preliminary data.</text>
</comment>
<dbReference type="PANTHER" id="PTHR30502:SF0">
    <property type="entry name" value="PHOSPHOENOLPYRUVATE CARBOXYLASE FAMILY PROTEIN"/>
    <property type="match status" value="1"/>
</dbReference>
<proteinExistence type="inferred from homology"/>
<evidence type="ECO:0000256" key="2">
    <source>
        <dbReference type="ARBA" id="ARBA00022723"/>
    </source>
</evidence>
<dbReference type="InterPro" id="IPR005000">
    <property type="entry name" value="Aldolase/citrate-lyase_domain"/>
</dbReference>
<name>A0A937VZ38_UNCTE</name>
<gene>
    <name evidence="5" type="ORF">FJZ47_03135</name>
</gene>
<comment type="similarity">
    <text evidence="1">Belongs to the HpcH/HpaI aldolase family.</text>
</comment>
<evidence type="ECO:0000256" key="1">
    <source>
        <dbReference type="ARBA" id="ARBA00005568"/>
    </source>
</evidence>
<organism evidence="5 6">
    <name type="scientific">Tectimicrobiota bacterium</name>
    <dbReference type="NCBI Taxonomy" id="2528274"/>
    <lineage>
        <taxon>Bacteria</taxon>
        <taxon>Pseudomonadati</taxon>
        <taxon>Nitrospinota/Tectimicrobiota group</taxon>
        <taxon>Candidatus Tectimicrobiota</taxon>
    </lineage>
</organism>
<keyword evidence="3" id="KW-0456">Lyase</keyword>
<evidence type="ECO:0000256" key="3">
    <source>
        <dbReference type="ARBA" id="ARBA00023239"/>
    </source>
</evidence>
<dbReference type="PANTHER" id="PTHR30502">
    <property type="entry name" value="2-KETO-3-DEOXY-L-RHAMNONATE ALDOLASE"/>
    <property type="match status" value="1"/>
</dbReference>
<reference evidence="5" key="1">
    <citation type="submission" date="2019-03" db="EMBL/GenBank/DDBJ databases">
        <title>Lake Tanganyika Metagenome-Assembled Genomes (MAGs).</title>
        <authorList>
            <person name="Tran P."/>
        </authorList>
    </citation>
    <scope>NUCLEOTIDE SEQUENCE</scope>
    <source>
        <strain evidence="5">K_DeepCast_65m_m2_066</strain>
    </source>
</reference>
<dbReference type="InterPro" id="IPR050251">
    <property type="entry name" value="HpcH-HpaI_aldolase"/>
</dbReference>
<dbReference type="EMBL" id="VGLS01000055">
    <property type="protein sequence ID" value="MBM3222785.1"/>
    <property type="molecule type" value="Genomic_DNA"/>
</dbReference>
<protein>
    <recommendedName>
        <fullName evidence="4">HpcH/HpaI aldolase/citrate lyase domain-containing protein</fullName>
    </recommendedName>
</protein>
<dbReference type="AlphaFoldDB" id="A0A937VZ38"/>
<feature type="domain" description="HpcH/HpaI aldolase/citrate lyase" evidence="4">
    <location>
        <begin position="39"/>
        <end position="228"/>
    </location>
</feature>
<evidence type="ECO:0000259" key="4">
    <source>
        <dbReference type="Pfam" id="PF03328"/>
    </source>
</evidence>
<evidence type="ECO:0000313" key="5">
    <source>
        <dbReference type="EMBL" id="MBM3222785.1"/>
    </source>
</evidence>
<dbReference type="InterPro" id="IPR040442">
    <property type="entry name" value="Pyrv_kinase-like_dom_sf"/>
</dbReference>
<dbReference type="Pfam" id="PF03328">
    <property type="entry name" value="HpcH_HpaI"/>
    <property type="match status" value="1"/>
</dbReference>
<accession>A0A937VZ38</accession>
<dbReference type="GO" id="GO:0016832">
    <property type="term" value="F:aldehyde-lyase activity"/>
    <property type="evidence" value="ECO:0007669"/>
    <property type="project" value="TreeGrafter"/>
</dbReference>
<dbReference type="InterPro" id="IPR015813">
    <property type="entry name" value="Pyrv/PenolPyrv_kinase-like_dom"/>
</dbReference>
<dbReference type="GO" id="GO:0005737">
    <property type="term" value="C:cytoplasm"/>
    <property type="evidence" value="ECO:0007669"/>
    <property type="project" value="TreeGrafter"/>
</dbReference>
<sequence length="252" mass="27873">MRGRQQGGSMLSKVLQPNRVKMALREGRKAYGYSLAFPSPWVVEIMGMLDFDFVWIDGEHGPFSLDQLEDLCRTARAYNVTPVARVPDIGSSTILRFLDRGVRGIVGPHIASKADAEQLVNACYFGPRGTRSFGANRGTDYNTGIADKAAYYQEANEHTLVGALLEDASVLTNLEEILSVEGIDYFGIGPNDFSQSLGYPGQPDHTEVHKAMQDITNRIHQAGRKMGEDFMVSGWVSEMLLTGGRQILQKQR</sequence>
<dbReference type="SUPFAM" id="SSF51621">
    <property type="entry name" value="Phosphoenolpyruvate/pyruvate domain"/>
    <property type="match status" value="1"/>
</dbReference>
<evidence type="ECO:0000313" key="6">
    <source>
        <dbReference type="Proteomes" id="UP000712673"/>
    </source>
</evidence>
<dbReference type="GO" id="GO:0046872">
    <property type="term" value="F:metal ion binding"/>
    <property type="evidence" value="ECO:0007669"/>
    <property type="project" value="UniProtKB-KW"/>
</dbReference>
<keyword evidence="2" id="KW-0479">Metal-binding</keyword>
<dbReference type="Proteomes" id="UP000712673">
    <property type="component" value="Unassembled WGS sequence"/>
</dbReference>